<dbReference type="AlphaFoldDB" id="K7G2G8"/>
<organism evidence="8 9">
    <name type="scientific">Pelodiscus sinensis</name>
    <name type="common">Chinese softshell turtle</name>
    <name type="synonym">Trionyx sinensis</name>
    <dbReference type="NCBI Taxonomy" id="13735"/>
    <lineage>
        <taxon>Eukaryota</taxon>
        <taxon>Metazoa</taxon>
        <taxon>Chordata</taxon>
        <taxon>Craniata</taxon>
        <taxon>Vertebrata</taxon>
        <taxon>Euteleostomi</taxon>
        <taxon>Archelosauria</taxon>
        <taxon>Testudinata</taxon>
        <taxon>Testudines</taxon>
        <taxon>Cryptodira</taxon>
        <taxon>Trionychia</taxon>
        <taxon>Trionychidae</taxon>
        <taxon>Pelodiscus</taxon>
    </lineage>
</organism>
<proteinExistence type="predicted"/>
<reference evidence="8" key="4">
    <citation type="submission" date="2025-09" db="UniProtKB">
        <authorList>
            <consortium name="Ensembl"/>
        </authorList>
    </citation>
    <scope>IDENTIFICATION</scope>
</reference>
<dbReference type="eggNOG" id="ENOG502RYEP">
    <property type="taxonomic scope" value="Eukaryota"/>
</dbReference>
<dbReference type="Ensembl" id="ENSPSIT00000014547.1">
    <property type="protein sequence ID" value="ENSPSIP00000014479.1"/>
    <property type="gene ID" value="ENSPSIG00000012990.1"/>
</dbReference>
<dbReference type="HOGENOM" id="CLU_076186_2_2_1"/>
<keyword evidence="2 5" id="KW-0863">Zinc-finger</keyword>
<evidence type="ECO:0000313" key="8">
    <source>
        <dbReference type="Ensembl" id="ENSPSIP00000014479.1"/>
    </source>
</evidence>
<keyword evidence="1" id="KW-0479">Metal-binding</keyword>
<dbReference type="Gene3D" id="6.20.210.20">
    <property type="entry name" value="THAP domain"/>
    <property type="match status" value="1"/>
</dbReference>
<dbReference type="GeneTree" id="ENSGT00940000161088"/>
<dbReference type="Proteomes" id="UP000007267">
    <property type="component" value="Unassembled WGS sequence"/>
</dbReference>
<feature type="region of interest" description="Disordered" evidence="6">
    <location>
        <begin position="1"/>
        <end position="27"/>
    </location>
</feature>
<protein>
    <submittedName>
        <fullName evidence="8">THAP domain containing 2</fullName>
    </submittedName>
</protein>
<evidence type="ECO:0000256" key="1">
    <source>
        <dbReference type="ARBA" id="ARBA00022723"/>
    </source>
</evidence>
<keyword evidence="4 5" id="KW-0238">DNA-binding</keyword>
<name>K7G2G8_PELSI</name>
<dbReference type="Pfam" id="PF05485">
    <property type="entry name" value="THAP"/>
    <property type="match status" value="1"/>
</dbReference>
<evidence type="ECO:0000256" key="4">
    <source>
        <dbReference type="ARBA" id="ARBA00023125"/>
    </source>
</evidence>
<dbReference type="GO" id="GO:0005730">
    <property type="term" value="C:nucleolus"/>
    <property type="evidence" value="ECO:0007669"/>
    <property type="project" value="Ensembl"/>
</dbReference>
<dbReference type="SUPFAM" id="SSF57716">
    <property type="entry name" value="Glucocorticoid receptor-like (DNA-binding domain)"/>
    <property type="match status" value="1"/>
</dbReference>
<dbReference type="EMBL" id="AGCU01075311">
    <property type="status" value="NOT_ANNOTATED_CDS"/>
    <property type="molecule type" value="Genomic_DNA"/>
</dbReference>
<gene>
    <name evidence="8" type="primary">THAP2</name>
</gene>
<evidence type="ECO:0000256" key="6">
    <source>
        <dbReference type="SAM" id="MobiDB-lite"/>
    </source>
</evidence>
<reference evidence="9" key="2">
    <citation type="journal article" date="2013" name="Nat. Genet.">
        <title>The draft genomes of soft-shell turtle and green sea turtle yield insights into the development and evolution of the turtle-specific body plan.</title>
        <authorList>
            <person name="Wang Z."/>
            <person name="Pascual-Anaya J."/>
            <person name="Zadissa A."/>
            <person name="Li W."/>
            <person name="Niimura Y."/>
            <person name="Huang Z."/>
            <person name="Li C."/>
            <person name="White S."/>
            <person name="Xiong Z."/>
            <person name="Fang D."/>
            <person name="Wang B."/>
            <person name="Ming Y."/>
            <person name="Chen Y."/>
            <person name="Zheng Y."/>
            <person name="Kuraku S."/>
            <person name="Pignatelli M."/>
            <person name="Herrero J."/>
            <person name="Beal K."/>
            <person name="Nozawa M."/>
            <person name="Li Q."/>
            <person name="Wang J."/>
            <person name="Zhang H."/>
            <person name="Yu L."/>
            <person name="Shigenobu S."/>
            <person name="Wang J."/>
            <person name="Liu J."/>
            <person name="Flicek P."/>
            <person name="Searle S."/>
            <person name="Wang J."/>
            <person name="Kuratani S."/>
            <person name="Yin Y."/>
            <person name="Aken B."/>
            <person name="Zhang G."/>
            <person name="Irie N."/>
        </authorList>
    </citation>
    <scope>NUCLEOTIDE SEQUENCE [LARGE SCALE GENOMIC DNA]</scope>
    <source>
        <strain evidence="9">Daiwa-1</strain>
    </source>
</reference>
<evidence type="ECO:0000259" key="7">
    <source>
        <dbReference type="PROSITE" id="PS50950"/>
    </source>
</evidence>
<dbReference type="PANTHER" id="PTHR47696:SF1">
    <property type="entry name" value="THAP DOMAIN-CONTAINING PROTEIN 2"/>
    <property type="match status" value="1"/>
</dbReference>
<evidence type="ECO:0000256" key="3">
    <source>
        <dbReference type="ARBA" id="ARBA00022833"/>
    </source>
</evidence>
<dbReference type="SMART" id="SM00980">
    <property type="entry name" value="THAP"/>
    <property type="match status" value="1"/>
</dbReference>
<sequence>MLVKELHGPAGTWVKGRHPPPPASRLRREMPTSCAAAGCAAVYNKSVNVSFHRFPLDPKRRNEWIRLVKRNNFVPGKHTFLCSKHFESSCFDLTGQTRRLRMDAVPTIFDFPAHLKLRKPMSKNLLKKKDVYSPEGASNFKTNISCRQVLLEHSYAFRSPIEAKKRICQLEKEIASLRRRMKNCIKKERRATQRWIEMICLMKSLETNNILPGITLNHILPNALRNLPFEDFKNILRERQDHL</sequence>
<reference evidence="8" key="3">
    <citation type="submission" date="2025-08" db="UniProtKB">
        <authorList>
            <consortium name="Ensembl"/>
        </authorList>
    </citation>
    <scope>IDENTIFICATION</scope>
</reference>
<feature type="domain" description="THAP-type" evidence="7">
    <location>
        <begin position="30"/>
        <end position="109"/>
    </location>
</feature>
<dbReference type="InterPro" id="IPR006612">
    <property type="entry name" value="THAP_Znf"/>
</dbReference>
<dbReference type="InterPro" id="IPR038441">
    <property type="entry name" value="THAP_Znf_sf"/>
</dbReference>
<evidence type="ECO:0000256" key="5">
    <source>
        <dbReference type="PROSITE-ProRule" id="PRU00309"/>
    </source>
</evidence>
<keyword evidence="3" id="KW-0862">Zinc</keyword>
<dbReference type="SMART" id="SM00692">
    <property type="entry name" value="DM3"/>
    <property type="match status" value="1"/>
</dbReference>
<keyword evidence="9" id="KW-1185">Reference proteome</keyword>
<dbReference type="PANTHER" id="PTHR47696">
    <property type="entry name" value="THAP DOMAIN-CONTAINING PROTEIN 2"/>
    <property type="match status" value="1"/>
</dbReference>
<dbReference type="GO" id="GO:0008270">
    <property type="term" value="F:zinc ion binding"/>
    <property type="evidence" value="ECO:0007669"/>
    <property type="project" value="UniProtKB-KW"/>
</dbReference>
<dbReference type="PROSITE" id="PS50950">
    <property type="entry name" value="ZF_THAP"/>
    <property type="match status" value="1"/>
</dbReference>
<dbReference type="OMA" id="RGTSEHI"/>
<accession>K7G2G8</accession>
<evidence type="ECO:0000256" key="2">
    <source>
        <dbReference type="ARBA" id="ARBA00022771"/>
    </source>
</evidence>
<dbReference type="GO" id="GO:0003677">
    <property type="term" value="F:DNA binding"/>
    <property type="evidence" value="ECO:0007669"/>
    <property type="project" value="UniProtKB-UniRule"/>
</dbReference>
<reference evidence="9" key="1">
    <citation type="submission" date="2011-10" db="EMBL/GenBank/DDBJ databases">
        <authorList>
            <consortium name="Soft-shell Turtle Genome Consortium"/>
        </authorList>
    </citation>
    <scope>NUCLEOTIDE SEQUENCE [LARGE SCALE GENOMIC DNA]</scope>
    <source>
        <strain evidence="9">Daiwa-1</strain>
    </source>
</reference>
<dbReference type="InterPro" id="IPR026521">
    <property type="entry name" value="THAP2"/>
</dbReference>
<evidence type="ECO:0000313" key="9">
    <source>
        <dbReference type="Proteomes" id="UP000007267"/>
    </source>
</evidence>